<evidence type="ECO:0000256" key="7">
    <source>
        <dbReference type="ARBA" id="ARBA00023010"/>
    </source>
</evidence>
<organism evidence="14 15">
    <name type="scientific">Porphyromonas somerae</name>
    <dbReference type="NCBI Taxonomy" id="322095"/>
    <lineage>
        <taxon>Bacteria</taxon>
        <taxon>Pseudomonadati</taxon>
        <taxon>Bacteroidota</taxon>
        <taxon>Bacteroidia</taxon>
        <taxon>Bacteroidales</taxon>
        <taxon>Porphyromonadaceae</taxon>
        <taxon>Porphyromonas</taxon>
    </lineage>
</organism>
<evidence type="ECO:0000256" key="11">
    <source>
        <dbReference type="RuleBase" id="RU000537"/>
    </source>
</evidence>
<dbReference type="EMBL" id="LSDK01000091">
    <property type="protein sequence ID" value="KXB75511.1"/>
    <property type="molecule type" value="Genomic_DNA"/>
</dbReference>
<evidence type="ECO:0000256" key="5">
    <source>
        <dbReference type="ARBA" id="ARBA00022927"/>
    </source>
</evidence>
<feature type="transmembrane region" description="Helical" evidence="10">
    <location>
        <begin position="184"/>
        <end position="202"/>
    </location>
</feature>
<evidence type="ECO:0000256" key="10">
    <source>
        <dbReference type="HAMAP-Rule" id="MF_01465"/>
    </source>
</evidence>
<dbReference type="InterPro" id="IPR030659">
    <property type="entry name" value="SecY_CS"/>
</dbReference>
<evidence type="ECO:0000256" key="8">
    <source>
        <dbReference type="ARBA" id="ARBA00023136"/>
    </source>
</evidence>
<evidence type="ECO:0000256" key="13">
    <source>
        <dbReference type="RuleBase" id="RU004349"/>
    </source>
</evidence>
<dbReference type="Pfam" id="PF00344">
    <property type="entry name" value="SecY"/>
    <property type="match status" value="1"/>
</dbReference>
<keyword evidence="10" id="KW-1003">Cell membrane</keyword>
<dbReference type="PROSITE" id="PS00755">
    <property type="entry name" value="SECY_1"/>
    <property type="match status" value="1"/>
</dbReference>
<reference evidence="15" key="1">
    <citation type="submission" date="2016-01" db="EMBL/GenBank/DDBJ databases">
        <authorList>
            <person name="Mitreva M."/>
            <person name="Pepin K.H."/>
            <person name="Mihindukulasuriya K.A."/>
            <person name="Fulton R."/>
            <person name="Fronick C."/>
            <person name="O'Laughlin M."/>
            <person name="Miner T."/>
            <person name="Herter B."/>
            <person name="Rosa B.A."/>
            <person name="Cordes M."/>
            <person name="Tomlinson C."/>
            <person name="Wollam A."/>
            <person name="Palsikar V.B."/>
            <person name="Mardis E.R."/>
            <person name="Wilson R.K."/>
        </authorList>
    </citation>
    <scope>NUCLEOTIDE SEQUENCE [LARGE SCALE GENOMIC DNA]</scope>
    <source>
        <strain evidence="15">KA00683</strain>
    </source>
</reference>
<dbReference type="PIRSF" id="PIRSF004557">
    <property type="entry name" value="SecY"/>
    <property type="match status" value="1"/>
</dbReference>
<evidence type="ECO:0000313" key="15">
    <source>
        <dbReference type="Proteomes" id="UP000070224"/>
    </source>
</evidence>
<keyword evidence="8 10" id="KW-0472">Membrane</keyword>
<feature type="transmembrane region" description="Helical" evidence="10">
    <location>
        <begin position="116"/>
        <end position="135"/>
    </location>
</feature>
<comment type="subunit">
    <text evidence="10">Component of the Sec protein translocase complex. Heterotrimer consisting of SecY, SecE and SecG subunits. The heterotrimers can form oligomers, although 1 heterotrimer is thought to be able to translocate proteins. Interacts with the ribosome. Interacts with SecDF, and other proteins may be involved. Interacts with SecA.</text>
</comment>
<dbReference type="InterPro" id="IPR023201">
    <property type="entry name" value="SecY_dom_sf"/>
</dbReference>
<comment type="function">
    <text evidence="10 11">The central subunit of the protein translocation channel SecYEG. Consists of two halves formed by TMs 1-5 and 6-10. These two domains form a lateral gate at the front which open onto the bilayer between TMs 2 and 7, and are clamped together by SecE at the back. The channel is closed by both a pore ring composed of hydrophobic SecY resides and a short helix (helix 2A) on the extracellular side of the membrane which forms a plug. The plug probably moves laterally to allow the channel to open. The ring and the pore may move independently.</text>
</comment>
<evidence type="ECO:0000313" key="14">
    <source>
        <dbReference type="EMBL" id="KXB75511.1"/>
    </source>
</evidence>
<comment type="subcellular location">
    <subcellularLocation>
        <location evidence="10">Cell membrane</location>
        <topology evidence="10">Multi-pass membrane protein</topology>
    </subcellularLocation>
    <subcellularLocation>
        <location evidence="1 12">Membrane</location>
        <topology evidence="1 12">Multi-pass membrane protein</topology>
    </subcellularLocation>
</comment>
<name>A0A134B6E8_9PORP</name>
<comment type="similarity">
    <text evidence="2 10 13">Belongs to the SecY/SEC61-alpha family.</text>
</comment>
<accession>A0A134B6E8</accession>
<dbReference type="STRING" id="322095.HMPREF3185_01359"/>
<evidence type="ECO:0000256" key="12">
    <source>
        <dbReference type="RuleBase" id="RU003484"/>
    </source>
</evidence>
<dbReference type="AlphaFoldDB" id="A0A134B6E8"/>
<dbReference type="InterPro" id="IPR002208">
    <property type="entry name" value="SecY/SEC61-alpha"/>
</dbReference>
<evidence type="ECO:0000256" key="6">
    <source>
        <dbReference type="ARBA" id="ARBA00022989"/>
    </source>
</evidence>
<keyword evidence="3 10" id="KW-0813">Transport</keyword>
<comment type="caution">
    <text evidence="14">The sequence shown here is derived from an EMBL/GenBank/DDBJ whole genome shotgun (WGS) entry which is preliminary data.</text>
</comment>
<dbReference type="Gene3D" id="1.10.3370.10">
    <property type="entry name" value="SecY subunit domain"/>
    <property type="match status" value="1"/>
</dbReference>
<dbReference type="PRINTS" id="PR00303">
    <property type="entry name" value="SECYTRNLCASE"/>
</dbReference>
<evidence type="ECO:0000256" key="2">
    <source>
        <dbReference type="ARBA" id="ARBA00005751"/>
    </source>
</evidence>
<dbReference type="PANTHER" id="PTHR10906">
    <property type="entry name" value="SECY/SEC61-ALPHA FAMILY MEMBER"/>
    <property type="match status" value="1"/>
</dbReference>
<dbReference type="GO" id="GO:0043952">
    <property type="term" value="P:protein transport by the Sec complex"/>
    <property type="evidence" value="ECO:0007669"/>
    <property type="project" value="UniProtKB-UniRule"/>
</dbReference>
<dbReference type="GO" id="GO:0005886">
    <property type="term" value="C:plasma membrane"/>
    <property type="evidence" value="ECO:0007669"/>
    <property type="project" value="UniProtKB-SubCell"/>
</dbReference>
<dbReference type="NCBIfam" id="TIGR00967">
    <property type="entry name" value="3a0501s007"/>
    <property type="match status" value="1"/>
</dbReference>
<gene>
    <name evidence="10" type="primary">secY</name>
    <name evidence="14" type="ORF">HMPREF3185_01359</name>
</gene>
<dbReference type="PROSITE" id="PS00756">
    <property type="entry name" value="SECY_2"/>
    <property type="match status" value="1"/>
</dbReference>
<feature type="transmembrane region" description="Helical" evidence="10">
    <location>
        <begin position="310"/>
        <end position="332"/>
    </location>
</feature>
<protein>
    <recommendedName>
        <fullName evidence="9 10">Protein translocase subunit SecY</fullName>
    </recommendedName>
</protein>
<keyword evidence="15" id="KW-1185">Reference proteome</keyword>
<feature type="transmembrane region" description="Helical" evidence="10">
    <location>
        <begin position="368"/>
        <end position="389"/>
    </location>
</feature>
<evidence type="ECO:0000256" key="3">
    <source>
        <dbReference type="ARBA" id="ARBA00022448"/>
    </source>
</evidence>
<dbReference type="OrthoDB" id="9809248at2"/>
<feature type="transmembrane region" description="Helical" evidence="10">
    <location>
        <begin position="20"/>
        <end position="38"/>
    </location>
</feature>
<feature type="transmembrane region" description="Helical" evidence="10">
    <location>
        <begin position="155"/>
        <end position="172"/>
    </location>
</feature>
<dbReference type="GO" id="GO:0065002">
    <property type="term" value="P:intracellular protein transmembrane transport"/>
    <property type="evidence" value="ECO:0007669"/>
    <property type="project" value="UniProtKB-UniRule"/>
</dbReference>
<feature type="transmembrane region" description="Helical" evidence="10">
    <location>
        <begin position="269"/>
        <end position="290"/>
    </location>
</feature>
<keyword evidence="6 10" id="KW-1133">Transmembrane helix</keyword>
<dbReference type="GO" id="GO:0006605">
    <property type="term" value="P:protein targeting"/>
    <property type="evidence" value="ECO:0007669"/>
    <property type="project" value="UniProtKB-UniRule"/>
</dbReference>
<dbReference type="HAMAP" id="MF_01465">
    <property type="entry name" value="SecY"/>
    <property type="match status" value="1"/>
</dbReference>
<sequence length="446" mass="48742">MRLIETLKNIWKVEELRQRILTTLFFVLIYRLGSYIVIPGIDPNQLSALHKQTSEGLMALLDMFSGGAFSNASIFAMGIMPYISASIVMQLAAIAVPSIQKLQQEGESGRRKIDQWTRYLTVVLLLVQGSAYLVNLNMQLRQAGGSLPEGLWFDIYAIVVMAAGSMFVLWLGERITDKGLGNGVSLIIMIGIIARLPGAVLAEWGTRASGGAGGLVWFLFEIVFLLAVMAGAILLVQGTRRVPVQYAKRVVGNKQYGGARQYIPLKVNAANVMPIIFAQTIMMLPITLLSWAQGDSANGFVQAFMDNTGIWYNLVFAILILLFTYFYTAITINPAQMANDLKRNNGFIPGVKPGKATKDYLDAIMDRITLPGAFFLAIVAIMPAFARVIGISGGFAQFFGGTSLLILVGVVLDTLQQIESHLLMRHYDGLLKSGRIKGRTGSVAAY</sequence>
<dbReference type="RefSeq" id="WP_009433250.1">
    <property type="nucleotide sequence ID" value="NZ_KQ960453.1"/>
</dbReference>
<dbReference type="InterPro" id="IPR026593">
    <property type="entry name" value="SecY"/>
</dbReference>
<feature type="transmembrane region" description="Helical" evidence="10">
    <location>
        <begin position="395"/>
        <end position="415"/>
    </location>
</feature>
<feature type="transmembrane region" description="Helical" evidence="10">
    <location>
        <begin position="214"/>
        <end position="236"/>
    </location>
</feature>
<dbReference type="SUPFAM" id="SSF103491">
    <property type="entry name" value="Preprotein translocase SecY subunit"/>
    <property type="match status" value="1"/>
</dbReference>
<evidence type="ECO:0000256" key="9">
    <source>
        <dbReference type="ARBA" id="ARBA00039733"/>
    </source>
</evidence>
<evidence type="ECO:0000256" key="1">
    <source>
        <dbReference type="ARBA" id="ARBA00004141"/>
    </source>
</evidence>
<keyword evidence="7 10" id="KW-0811">Translocation</keyword>
<evidence type="ECO:0000256" key="4">
    <source>
        <dbReference type="ARBA" id="ARBA00022692"/>
    </source>
</evidence>
<keyword evidence="5 10" id="KW-0653">Protein transport</keyword>
<dbReference type="Proteomes" id="UP000070224">
    <property type="component" value="Unassembled WGS sequence"/>
</dbReference>
<proteinExistence type="inferred from homology"/>
<feature type="transmembrane region" description="Helical" evidence="10">
    <location>
        <begin position="72"/>
        <end position="96"/>
    </location>
</feature>
<dbReference type="PATRIC" id="fig|322095.3.peg.1343"/>
<dbReference type="FunFam" id="1.10.3370.10:FF:000001">
    <property type="entry name" value="Preprotein translocase subunit SecY"/>
    <property type="match status" value="1"/>
</dbReference>
<keyword evidence="4 10" id="KW-0812">Transmembrane</keyword>